<protein>
    <recommendedName>
        <fullName evidence="5">Outer membrane protein beta-barrel domain-containing protein</fullName>
    </recommendedName>
</protein>
<evidence type="ECO:0008006" key="5">
    <source>
        <dbReference type="Google" id="ProtNLM"/>
    </source>
</evidence>
<dbReference type="AlphaFoldDB" id="A0AAV5AZV8"/>
<evidence type="ECO:0000313" key="2">
    <source>
        <dbReference type="EMBL" id="GJM53230.1"/>
    </source>
</evidence>
<sequence>MVAGIGVNISEGEISPIYEASTYLKLAYNSENIFTFVGMNVTSFTETSGDGSFSYLYSTIRIGPGYRFNAPKKMNDFYEETLKKIKK</sequence>
<accession>A0AAV5AZV8</accession>
<dbReference type="RefSeq" id="WP_340696718.1">
    <property type="nucleotide sequence ID" value="NZ_BPMA01000007.1"/>
</dbReference>
<evidence type="ECO:0000313" key="4">
    <source>
        <dbReference type="Proteomes" id="UP001208692"/>
    </source>
</evidence>
<keyword evidence="4" id="KW-1185">Reference proteome</keyword>
<evidence type="ECO:0000313" key="3">
    <source>
        <dbReference type="Proteomes" id="UP001207736"/>
    </source>
</evidence>
<reference evidence="1 4" key="1">
    <citation type="submission" date="2021-11" db="EMBL/GenBank/DDBJ databases">
        <title>Draft genome sequence of Capnocytophaga sp. strain KC07075 isolated from cat oral cavity.</title>
        <authorList>
            <person name="Suzuki M."/>
            <person name="Imaoka K."/>
            <person name="Kimura M."/>
            <person name="Morikawa S."/>
            <person name="Maeda K."/>
        </authorList>
    </citation>
    <scope>NUCLEOTIDE SEQUENCE</scope>
    <source>
        <strain evidence="1">KC07075</strain>
        <strain evidence="2 4">KC07079</strain>
    </source>
</reference>
<name>A0AAV5AZV8_9FLAO</name>
<comment type="caution">
    <text evidence="1">The sequence shown here is derived from an EMBL/GenBank/DDBJ whole genome shotgun (WGS) entry which is preliminary data.</text>
</comment>
<organism evidence="1 3">
    <name type="scientific">Capnocytophaga catalasegens</name>
    <dbReference type="NCBI Taxonomy" id="1004260"/>
    <lineage>
        <taxon>Bacteria</taxon>
        <taxon>Pseudomonadati</taxon>
        <taxon>Bacteroidota</taxon>
        <taxon>Flavobacteriia</taxon>
        <taxon>Flavobacteriales</taxon>
        <taxon>Flavobacteriaceae</taxon>
        <taxon>Capnocytophaga</taxon>
    </lineage>
</organism>
<gene>
    <name evidence="1" type="ORF">RCZ15_23260</name>
    <name evidence="2" type="ORF">RCZ16_15470</name>
</gene>
<dbReference type="EMBL" id="BQKA01000050">
    <property type="protein sequence ID" value="GJM51353.1"/>
    <property type="molecule type" value="Genomic_DNA"/>
</dbReference>
<evidence type="ECO:0000313" key="1">
    <source>
        <dbReference type="EMBL" id="GJM51353.1"/>
    </source>
</evidence>
<dbReference type="Proteomes" id="UP001208692">
    <property type="component" value="Unassembled WGS sequence"/>
</dbReference>
<proteinExistence type="predicted"/>
<dbReference type="EMBL" id="BQKB01000031">
    <property type="protein sequence ID" value="GJM53230.1"/>
    <property type="molecule type" value="Genomic_DNA"/>
</dbReference>
<dbReference type="Proteomes" id="UP001207736">
    <property type="component" value="Unassembled WGS sequence"/>
</dbReference>